<proteinExistence type="inferred from homology"/>
<comment type="similarity">
    <text evidence="1">Belongs to the UPF0098 family.</text>
</comment>
<dbReference type="PANTHER" id="PTHR30289:SF1">
    <property type="entry name" value="PEBP (PHOSPHATIDYLETHANOLAMINE-BINDING PROTEIN) FAMILY PROTEIN"/>
    <property type="match status" value="1"/>
</dbReference>
<dbReference type="OrthoDB" id="9797506at2"/>
<accession>A0A3N1D6W9</accession>
<organism evidence="3 4">
    <name type="scientific">Actinocorallia herbida</name>
    <dbReference type="NCBI Taxonomy" id="58109"/>
    <lineage>
        <taxon>Bacteria</taxon>
        <taxon>Bacillati</taxon>
        <taxon>Actinomycetota</taxon>
        <taxon>Actinomycetes</taxon>
        <taxon>Streptosporangiales</taxon>
        <taxon>Thermomonosporaceae</taxon>
        <taxon>Actinocorallia</taxon>
    </lineage>
</organism>
<evidence type="ECO:0000256" key="2">
    <source>
        <dbReference type="SAM" id="SignalP"/>
    </source>
</evidence>
<dbReference type="Gene3D" id="3.90.280.10">
    <property type="entry name" value="PEBP-like"/>
    <property type="match status" value="1"/>
</dbReference>
<dbReference type="PROSITE" id="PS51257">
    <property type="entry name" value="PROKAR_LIPOPROTEIN"/>
    <property type="match status" value="1"/>
</dbReference>
<feature type="signal peptide" evidence="2">
    <location>
        <begin position="1"/>
        <end position="19"/>
    </location>
</feature>
<evidence type="ECO:0000256" key="1">
    <source>
        <dbReference type="ARBA" id="ARBA00007120"/>
    </source>
</evidence>
<evidence type="ECO:0000313" key="3">
    <source>
        <dbReference type="EMBL" id="ROO89277.1"/>
    </source>
</evidence>
<feature type="chain" id="PRO_5038666063" description="PBP family phospholipid-binding protein" evidence="2">
    <location>
        <begin position="20"/>
        <end position="193"/>
    </location>
</feature>
<gene>
    <name evidence="3" type="ORF">EDD29_6964</name>
</gene>
<comment type="caution">
    <text evidence="3">The sequence shown here is derived from an EMBL/GenBank/DDBJ whole genome shotgun (WGS) entry which is preliminary data.</text>
</comment>
<dbReference type="SUPFAM" id="SSF49777">
    <property type="entry name" value="PEBP-like"/>
    <property type="match status" value="1"/>
</dbReference>
<dbReference type="InterPro" id="IPR036610">
    <property type="entry name" value="PEBP-like_sf"/>
</dbReference>
<dbReference type="Proteomes" id="UP000272400">
    <property type="component" value="Unassembled WGS sequence"/>
</dbReference>
<dbReference type="EMBL" id="RJKE01000001">
    <property type="protein sequence ID" value="ROO89277.1"/>
    <property type="molecule type" value="Genomic_DNA"/>
</dbReference>
<evidence type="ECO:0008006" key="5">
    <source>
        <dbReference type="Google" id="ProtNLM"/>
    </source>
</evidence>
<dbReference type="InterPro" id="IPR008914">
    <property type="entry name" value="PEBP"/>
</dbReference>
<keyword evidence="4" id="KW-1185">Reference proteome</keyword>
<keyword evidence="2" id="KW-0732">Signal</keyword>
<sequence length="193" mass="19869">MKKTSGRAAVLQVALTSLAGASLISGCGVVGSGSGSGELAEFTVSSPAFSDMKDIPDRYGCAALGGQGKILPLHWSGVPEAKAFAVVVDDPDARGGTYIHWVLANLDGTTADLVEGVVPDRGEQGRNSAGSASYLAPCPPKGERHRIRFTVYALSSPIPEDEVSGLKDSLPAIAERTVGRGRITGYVGPQSES</sequence>
<dbReference type="Pfam" id="PF01161">
    <property type="entry name" value="PBP"/>
    <property type="match status" value="1"/>
</dbReference>
<dbReference type="CDD" id="cd00865">
    <property type="entry name" value="PEBP_bact_arch"/>
    <property type="match status" value="1"/>
</dbReference>
<dbReference type="RefSeq" id="WP_123668402.1">
    <property type="nucleotide sequence ID" value="NZ_RJKE01000001.1"/>
</dbReference>
<evidence type="ECO:0000313" key="4">
    <source>
        <dbReference type="Proteomes" id="UP000272400"/>
    </source>
</evidence>
<dbReference type="AlphaFoldDB" id="A0A3N1D6W9"/>
<name>A0A3N1D6W9_9ACTN</name>
<dbReference type="NCBIfam" id="TIGR00481">
    <property type="entry name" value="YbhB/YbcL family Raf kinase inhibitor-like protein"/>
    <property type="match status" value="1"/>
</dbReference>
<dbReference type="PANTHER" id="PTHR30289">
    <property type="entry name" value="UNCHARACTERIZED PROTEIN YBCL-RELATED"/>
    <property type="match status" value="1"/>
</dbReference>
<protein>
    <recommendedName>
        <fullName evidence="5">PBP family phospholipid-binding protein</fullName>
    </recommendedName>
</protein>
<dbReference type="InterPro" id="IPR005247">
    <property type="entry name" value="YbhB_YbcL/LppC-like"/>
</dbReference>
<reference evidence="3 4" key="1">
    <citation type="submission" date="2018-11" db="EMBL/GenBank/DDBJ databases">
        <title>Sequencing the genomes of 1000 actinobacteria strains.</title>
        <authorList>
            <person name="Klenk H.-P."/>
        </authorList>
    </citation>
    <scope>NUCLEOTIDE SEQUENCE [LARGE SCALE GENOMIC DNA]</scope>
    <source>
        <strain evidence="3 4">DSM 44254</strain>
    </source>
</reference>